<name>A0ABY6B598_9BURK</name>
<sequence length="161" mass="17790">MLKTLKDLFDGLLSPLAITQTQGCDDEHALQLATAVLLVEVMRADATFADDERAAVRHALGEKFALSGDEADRLTELAETAAREATDLFAFTSRVDSCWDMPAKLRMIELMWGVAYADGRLTDHERHVMWRLADLLHVPQGAYVHARLRAKQAAGLGDESP</sequence>
<dbReference type="Gene3D" id="1.10.3680.10">
    <property type="entry name" value="TerB-like"/>
    <property type="match status" value="1"/>
</dbReference>
<dbReference type="RefSeq" id="WP_261758554.1">
    <property type="nucleotide sequence ID" value="NZ_CP104562.2"/>
</dbReference>
<keyword evidence="3" id="KW-1185">Reference proteome</keyword>
<feature type="domain" description="Co-chaperone DjlA N-terminal" evidence="1">
    <location>
        <begin position="31"/>
        <end position="147"/>
    </location>
</feature>
<gene>
    <name evidence="2" type="ORF">N4261_01925</name>
</gene>
<dbReference type="SUPFAM" id="SSF158682">
    <property type="entry name" value="TerB-like"/>
    <property type="match status" value="1"/>
</dbReference>
<organism evidence="2 3">
    <name type="scientific">Roseateles amylovorans</name>
    <dbReference type="NCBI Taxonomy" id="2978473"/>
    <lineage>
        <taxon>Bacteria</taxon>
        <taxon>Pseudomonadati</taxon>
        <taxon>Pseudomonadota</taxon>
        <taxon>Betaproteobacteria</taxon>
        <taxon>Burkholderiales</taxon>
        <taxon>Sphaerotilaceae</taxon>
        <taxon>Roseateles</taxon>
    </lineage>
</organism>
<evidence type="ECO:0000259" key="1">
    <source>
        <dbReference type="Pfam" id="PF05099"/>
    </source>
</evidence>
<dbReference type="InterPro" id="IPR007791">
    <property type="entry name" value="DjlA_N"/>
</dbReference>
<protein>
    <submittedName>
        <fullName evidence="2">TerB family tellurite resistance protein</fullName>
    </submittedName>
</protein>
<dbReference type="CDD" id="cd07313">
    <property type="entry name" value="terB_like_2"/>
    <property type="match status" value="1"/>
</dbReference>
<dbReference type="EMBL" id="CP104562">
    <property type="protein sequence ID" value="UXH78723.1"/>
    <property type="molecule type" value="Genomic_DNA"/>
</dbReference>
<dbReference type="Proteomes" id="UP001064933">
    <property type="component" value="Chromosome"/>
</dbReference>
<dbReference type="Pfam" id="PF05099">
    <property type="entry name" value="TerB"/>
    <property type="match status" value="1"/>
</dbReference>
<accession>A0ABY6B598</accession>
<dbReference type="InterPro" id="IPR029024">
    <property type="entry name" value="TerB-like"/>
</dbReference>
<reference evidence="2" key="1">
    <citation type="submission" date="2022-10" db="EMBL/GenBank/DDBJ databases">
        <title>Characterization and whole genome sequencing of a new Roseateles species, isolated from fresh water.</title>
        <authorList>
            <person name="Guliayeva D.Y."/>
            <person name="Akhremchuk A.E."/>
            <person name="Sikolenko M.A."/>
            <person name="Valentovich L.N."/>
            <person name="Sidarenka A.V."/>
        </authorList>
    </citation>
    <scope>NUCLEOTIDE SEQUENCE</scope>
    <source>
        <strain evidence="2">BIM B-1768</strain>
    </source>
</reference>
<proteinExistence type="predicted"/>
<evidence type="ECO:0000313" key="2">
    <source>
        <dbReference type="EMBL" id="UXH78723.1"/>
    </source>
</evidence>
<evidence type="ECO:0000313" key="3">
    <source>
        <dbReference type="Proteomes" id="UP001064933"/>
    </source>
</evidence>